<dbReference type="Gene3D" id="2.60.40.1890">
    <property type="entry name" value="PCu(A)C copper chaperone"/>
    <property type="match status" value="1"/>
</dbReference>
<reference evidence="3" key="1">
    <citation type="submission" date="2018-05" db="EMBL/GenBank/DDBJ databases">
        <authorList>
            <person name="Lu D."/>
        </authorList>
    </citation>
    <scope>NUCLEOTIDE SEQUENCE [LARGE SCALE GENOMIC DNA]</scope>
    <source>
        <strain evidence="3">F01</strain>
    </source>
</reference>
<dbReference type="InterPro" id="IPR036182">
    <property type="entry name" value="PCuAC_sf"/>
</dbReference>
<dbReference type="PANTHER" id="PTHR36302">
    <property type="entry name" value="BLR7088 PROTEIN"/>
    <property type="match status" value="1"/>
</dbReference>
<sequence>MVANVFLGVSLLSGAVSTPVVADEFVAGEITINNPWSRPTPPGAPMGVGYMAITNNGDSDVTLTSAVTPRAKSVSIHESTMKDGIMSMRSLTEGLAIPAGETVELKPHSYHLMLEKLDAPLKAGESVPMTVNFTGTAAMTIELSVEPMDGDMQMNEQGMDHSGH</sequence>
<dbReference type="OrthoDB" id="9796962at2"/>
<keyword evidence="1" id="KW-0732">Signal</keyword>
<reference evidence="2 3" key="2">
    <citation type="submission" date="2018-06" db="EMBL/GenBank/DDBJ databases">
        <title>Marinobactersediminissp. nov, a moderately halophilic bacterium isolated from marine solar saltern.</title>
        <authorList>
            <person name="Zhang Y."/>
        </authorList>
    </citation>
    <scope>NUCLEOTIDE SEQUENCE [LARGE SCALE GENOMIC DNA]</scope>
    <source>
        <strain evidence="2 3">F01</strain>
    </source>
</reference>
<feature type="chain" id="PRO_5015852535" evidence="1">
    <location>
        <begin position="23"/>
        <end position="164"/>
    </location>
</feature>
<evidence type="ECO:0000313" key="3">
    <source>
        <dbReference type="Proteomes" id="UP000253987"/>
    </source>
</evidence>
<dbReference type="EMBL" id="QFWX01000005">
    <property type="protein sequence ID" value="PXX90478.1"/>
    <property type="molecule type" value="Genomic_DNA"/>
</dbReference>
<keyword evidence="3" id="KW-1185">Reference proteome</keyword>
<gene>
    <name evidence="2" type="ORF">DIT71_12535</name>
</gene>
<dbReference type="SUPFAM" id="SSF110087">
    <property type="entry name" value="DR1885-like metal-binding protein"/>
    <property type="match status" value="1"/>
</dbReference>
<dbReference type="InterPro" id="IPR007410">
    <property type="entry name" value="LpqE-like"/>
</dbReference>
<dbReference type="Pfam" id="PF04314">
    <property type="entry name" value="PCuAC"/>
    <property type="match status" value="1"/>
</dbReference>
<dbReference type="Proteomes" id="UP000253987">
    <property type="component" value="Unassembled WGS sequence"/>
</dbReference>
<accession>A0A2V3ZMS1</accession>
<name>A0A2V3ZMS1_9GAMM</name>
<dbReference type="AlphaFoldDB" id="A0A2V3ZMS1"/>
<protein>
    <submittedName>
        <fullName evidence="2">Metal-binding protein</fullName>
    </submittedName>
</protein>
<dbReference type="PANTHER" id="PTHR36302:SF1">
    <property type="entry name" value="COPPER CHAPERONE PCU(A)C"/>
    <property type="match status" value="1"/>
</dbReference>
<organism evidence="2 3">
    <name type="scientific">Marinobacter vulgaris</name>
    <dbReference type="NCBI Taxonomy" id="1928331"/>
    <lineage>
        <taxon>Bacteria</taxon>
        <taxon>Pseudomonadati</taxon>
        <taxon>Pseudomonadota</taxon>
        <taxon>Gammaproteobacteria</taxon>
        <taxon>Pseudomonadales</taxon>
        <taxon>Marinobacteraceae</taxon>
        <taxon>Marinobacter</taxon>
    </lineage>
</organism>
<evidence type="ECO:0000256" key="1">
    <source>
        <dbReference type="SAM" id="SignalP"/>
    </source>
</evidence>
<comment type="caution">
    <text evidence="2">The sequence shown here is derived from an EMBL/GenBank/DDBJ whole genome shotgun (WGS) entry which is preliminary data.</text>
</comment>
<evidence type="ECO:0000313" key="2">
    <source>
        <dbReference type="EMBL" id="PXX90478.1"/>
    </source>
</evidence>
<dbReference type="InterPro" id="IPR058248">
    <property type="entry name" value="Lxx211020-like"/>
</dbReference>
<feature type="signal peptide" evidence="1">
    <location>
        <begin position="1"/>
        <end position="22"/>
    </location>
</feature>
<proteinExistence type="predicted"/>